<feature type="domain" description="HTH tetR-type" evidence="3">
    <location>
        <begin position="10"/>
        <end position="70"/>
    </location>
</feature>
<proteinExistence type="predicted"/>
<dbReference type="InterPro" id="IPR009057">
    <property type="entry name" value="Homeodomain-like_sf"/>
</dbReference>
<dbReference type="RefSeq" id="WP_339600628.1">
    <property type="nucleotide sequence ID" value="NZ_JBBHLC010000123.1"/>
</dbReference>
<dbReference type="InterPro" id="IPR050109">
    <property type="entry name" value="HTH-type_TetR-like_transc_reg"/>
</dbReference>
<protein>
    <submittedName>
        <fullName evidence="4">TetR family transcriptional regulator</fullName>
    </submittedName>
</protein>
<dbReference type="SUPFAM" id="SSF46689">
    <property type="entry name" value="Homeodomain-like"/>
    <property type="match status" value="1"/>
</dbReference>
<comment type="caution">
    <text evidence="4">The sequence shown here is derived from an EMBL/GenBank/DDBJ whole genome shotgun (WGS) entry which is preliminary data.</text>
</comment>
<reference evidence="4 5" key="1">
    <citation type="submission" date="2024-02" db="EMBL/GenBank/DDBJ databases">
        <title>Identification of pathogenicity and growth-promoting function of Pseudomonas putida variant.</title>
        <authorList>
            <person name="Sun J."/>
        </authorList>
    </citation>
    <scope>NUCLEOTIDE SEQUENCE [LARGE SCALE GENOMIC DNA]</scope>
    <source>
        <strain evidence="4 5">A03</strain>
    </source>
</reference>
<dbReference type="InterPro" id="IPR049484">
    <property type="entry name" value="Rv0078-like_C"/>
</dbReference>
<keyword evidence="1 2" id="KW-0238">DNA-binding</keyword>
<evidence type="ECO:0000313" key="5">
    <source>
        <dbReference type="Proteomes" id="UP001380290"/>
    </source>
</evidence>
<accession>A0ABU8QZ76</accession>
<dbReference type="Proteomes" id="UP001380290">
    <property type="component" value="Unassembled WGS sequence"/>
</dbReference>
<feature type="DNA-binding region" description="H-T-H motif" evidence="2">
    <location>
        <begin position="33"/>
        <end position="52"/>
    </location>
</feature>
<dbReference type="Pfam" id="PF00440">
    <property type="entry name" value="TetR_N"/>
    <property type="match status" value="1"/>
</dbReference>
<dbReference type="PROSITE" id="PS01081">
    <property type="entry name" value="HTH_TETR_1"/>
    <property type="match status" value="1"/>
</dbReference>
<dbReference type="InterPro" id="IPR001647">
    <property type="entry name" value="HTH_TetR"/>
</dbReference>
<dbReference type="Pfam" id="PF21351">
    <property type="entry name" value="TetR_C_41"/>
    <property type="match status" value="1"/>
</dbReference>
<evidence type="ECO:0000313" key="4">
    <source>
        <dbReference type="EMBL" id="MEJ5865954.1"/>
    </source>
</evidence>
<gene>
    <name evidence="4" type="ORF">V7S98_22285</name>
</gene>
<feature type="non-terminal residue" evidence="4">
    <location>
        <position position="204"/>
    </location>
</feature>
<evidence type="ECO:0000256" key="1">
    <source>
        <dbReference type="ARBA" id="ARBA00023125"/>
    </source>
</evidence>
<dbReference type="Gene3D" id="1.10.357.10">
    <property type="entry name" value="Tetracycline Repressor, domain 2"/>
    <property type="match status" value="1"/>
</dbReference>
<dbReference type="PRINTS" id="PR00455">
    <property type="entry name" value="HTHTETR"/>
</dbReference>
<evidence type="ECO:0000256" key="2">
    <source>
        <dbReference type="PROSITE-ProRule" id="PRU00335"/>
    </source>
</evidence>
<organism evidence="4 5">
    <name type="scientific">Pseudomonas farsensis</name>
    <dbReference type="NCBI Taxonomy" id="2745492"/>
    <lineage>
        <taxon>Bacteria</taxon>
        <taxon>Pseudomonadati</taxon>
        <taxon>Pseudomonadota</taxon>
        <taxon>Gammaproteobacteria</taxon>
        <taxon>Pseudomonadales</taxon>
        <taxon>Pseudomonadaceae</taxon>
        <taxon>Pseudomonas</taxon>
    </lineage>
</organism>
<keyword evidence="5" id="KW-1185">Reference proteome</keyword>
<dbReference type="PROSITE" id="PS50977">
    <property type="entry name" value="HTH_TETR_2"/>
    <property type="match status" value="1"/>
</dbReference>
<evidence type="ECO:0000259" key="3">
    <source>
        <dbReference type="PROSITE" id="PS50977"/>
    </source>
</evidence>
<sequence>MARRTRAEMQETRAALLATARKVFSERGYAETSMDDLTAQAGLTRGALYHHFGDKKGLLAAVVEQIDAEMDARLQAISDTAASAWEGFATRCRAYLEMALETDIQRLVLRDAKAVLGGVTPEAQRQCVESLRRLLEQLMAQGVVAQADAQFSARQRSPDRLGDLPQKSGPGLEIATVRGLCGRFYGFGQVAFDCVGAALCRERA</sequence>
<name>A0ABU8QZ76_9PSED</name>
<dbReference type="InterPro" id="IPR023772">
    <property type="entry name" value="DNA-bd_HTH_TetR-type_CS"/>
</dbReference>
<dbReference type="PANTHER" id="PTHR30055">
    <property type="entry name" value="HTH-TYPE TRANSCRIPTIONAL REGULATOR RUTR"/>
    <property type="match status" value="1"/>
</dbReference>
<dbReference type="PANTHER" id="PTHR30055:SF223">
    <property type="entry name" value="HTH-TYPE TRANSCRIPTIONAL REGULATOR UIDR"/>
    <property type="match status" value="1"/>
</dbReference>
<dbReference type="EMBL" id="JBBHLC010000123">
    <property type="protein sequence ID" value="MEJ5865954.1"/>
    <property type="molecule type" value="Genomic_DNA"/>
</dbReference>